<dbReference type="EMBL" id="ML004453">
    <property type="protein sequence ID" value="RKP30721.1"/>
    <property type="molecule type" value="Genomic_DNA"/>
</dbReference>
<dbReference type="AlphaFoldDB" id="A0A4P9ZEV5"/>
<gene>
    <name evidence="2" type="ORF">METBISCDRAFT_2113</name>
</gene>
<name>A0A4P9ZEV5_9ASCO</name>
<proteinExistence type="predicted"/>
<evidence type="ECO:0000313" key="3">
    <source>
        <dbReference type="Proteomes" id="UP000268321"/>
    </source>
</evidence>
<evidence type="ECO:0000313" key="2">
    <source>
        <dbReference type="EMBL" id="RKP30721.1"/>
    </source>
</evidence>
<dbReference type="Proteomes" id="UP000268321">
    <property type="component" value="Unassembled WGS sequence"/>
</dbReference>
<feature type="non-terminal residue" evidence="2">
    <location>
        <position position="390"/>
    </location>
</feature>
<reference evidence="3" key="1">
    <citation type="journal article" date="2018" name="Nat. Microbiol.">
        <title>Leveraging single-cell genomics to expand the fungal tree of life.</title>
        <authorList>
            <person name="Ahrendt S.R."/>
            <person name="Quandt C.A."/>
            <person name="Ciobanu D."/>
            <person name="Clum A."/>
            <person name="Salamov A."/>
            <person name="Andreopoulos B."/>
            <person name="Cheng J.F."/>
            <person name="Woyke T."/>
            <person name="Pelin A."/>
            <person name="Henrissat B."/>
            <person name="Reynolds N.K."/>
            <person name="Benny G.L."/>
            <person name="Smith M.E."/>
            <person name="James T.Y."/>
            <person name="Grigoriev I.V."/>
        </authorList>
    </citation>
    <scope>NUCLEOTIDE SEQUENCE [LARGE SCALE GENOMIC DNA]</scope>
    <source>
        <strain evidence="3">Baker2002</strain>
    </source>
</reference>
<feature type="region of interest" description="Disordered" evidence="1">
    <location>
        <begin position="189"/>
        <end position="219"/>
    </location>
</feature>
<protein>
    <submittedName>
        <fullName evidence="2">Uncharacterized protein</fullName>
    </submittedName>
</protein>
<evidence type="ECO:0000256" key="1">
    <source>
        <dbReference type="SAM" id="MobiDB-lite"/>
    </source>
</evidence>
<feature type="compositionally biased region" description="Pro residues" evidence="1">
    <location>
        <begin position="192"/>
        <end position="208"/>
    </location>
</feature>
<organism evidence="2 3">
    <name type="scientific">Metschnikowia bicuspidata</name>
    <dbReference type="NCBI Taxonomy" id="27322"/>
    <lineage>
        <taxon>Eukaryota</taxon>
        <taxon>Fungi</taxon>
        <taxon>Dikarya</taxon>
        <taxon>Ascomycota</taxon>
        <taxon>Saccharomycotina</taxon>
        <taxon>Pichiomycetes</taxon>
        <taxon>Metschnikowiaceae</taxon>
        <taxon>Metschnikowia</taxon>
    </lineage>
</organism>
<feature type="non-terminal residue" evidence="2">
    <location>
        <position position="1"/>
    </location>
</feature>
<accession>A0A4P9ZEV5</accession>
<dbReference type="OrthoDB" id="10253329at2759"/>
<keyword evidence="3" id="KW-1185">Reference proteome</keyword>
<sequence length="390" mass="43729">EPSNEKRFAEIAKLVRRYIPITVNGLAVSSILHPKPQEDANAAFHAPAKKLLKAKKLAIISAHICRIADKNPELPLYLSFILVPSDPDFPFELELLNFNLTIPAQYSRSSTVLPSLLVLNADIPRGYAVNIERMYSDITRLALGGSVDNPELVLVNGKGLLSQIQTLDRNLESALKQEMRATVKFVSFKRTPAPPIPPPSPKPTPQRPENPVQKHVAPAPAPLLKEAQEARSASIERMCAKLGAHVRLFHRSATEERYKVHVPVASTRLPRLWTFENDAVDVFLSIPEDFPENNPAVSIATNFSNNLMAVKRTKLEAQDLSLLGLVEEARGAEKNFRVDVSEYLKKQTLSTRSAPLFFVSLINWITNNLEWLLKPREEYVGWETLMTKIR</sequence>